<dbReference type="Pfam" id="PF08028">
    <property type="entry name" value="Acyl-CoA_dh_2"/>
    <property type="match status" value="1"/>
</dbReference>
<dbReference type="Proteomes" id="UP000035963">
    <property type="component" value="Unassembled WGS sequence"/>
</dbReference>
<dbReference type="PANTHER" id="PTHR43884">
    <property type="entry name" value="ACYL-COA DEHYDROGENASE"/>
    <property type="match status" value="1"/>
</dbReference>
<comment type="caution">
    <text evidence="3">The sequence shown here is derived from an EMBL/GenBank/DDBJ whole genome shotgun (WGS) entry which is preliminary data.</text>
</comment>
<dbReference type="GO" id="GO:0003995">
    <property type="term" value="F:acyl-CoA dehydrogenase activity"/>
    <property type="evidence" value="ECO:0007669"/>
    <property type="project" value="TreeGrafter"/>
</dbReference>
<dbReference type="SUPFAM" id="SSF47203">
    <property type="entry name" value="Acyl-CoA dehydrogenase C-terminal domain-like"/>
    <property type="match status" value="1"/>
</dbReference>
<evidence type="ECO:0000313" key="3">
    <source>
        <dbReference type="EMBL" id="KLU25256.1"/>
    </source>
</evidence>
<gene>
    <name evidence="3" type="ORF">EOS_15770</name>
</gene>
<dbReference type="InterPro" id="IPR036250">
    <property type="entry name" value="AcylCo_DH-like_C"/>
</dbReference>
<accession>A0A0J1CY29</accession>
<reference evidence="3 4" key="1">
    <citation type="journal article" date="2015" name="Genome Announc.">
        <title>Draft Genome Sequence of Burkholderia sp. Strain PML1(12), an Ectomycorrhizosphere-Inhabiting Bacterium with Effective Mineral-Weathering Ability.</title>
        <authorList>
            <person name="Uroz S."/>
            <person name="Oger P."/>
        </authorList>
    </citation>
    <scope>NUCLEOTIDE SEQUENCE [LARGE SCALE GENOMIC DNA]</scope>
    <source>
        <strain evidence="4">PML1(12)</strain>
    </source>
</reference>
<dbReference type="InterPro" id="IPR037069">
    <property type="entry name" value="AcylCoA_DH/ox_N_sf"/>
</dbReference>
<evidence type="ECO:0000259" key="2">
    <source>
        <dbReference type="Pfam" id="PF08028"/>
    </source>
</evidence>
<proteinExistence type="predicted"/>
<dbReference type="PIRSF" id="PIRSF016578">
    <property type="entry name" value="HsaA"/>
    <property type="match status" value="1"/>
</dbReference>
<feature type="domain" description="Acyl-CoA dehydrogenase C-terminal" evidence="2">
    <location>
        <begin position="254"/>
        <end position="377"/>
    </location>
</feature>
<dbReference type="GO" id="GO:0050660">
    <property type="term" value="F:flavin adenine dinucleotide binding"/>
    <property type="evidence" value="ECO:0007669"/>
    <property type="project" value="InterPro"/>
</dbReference>
<evidence type="ECO:0000256" key="1">
    <source>
        <dbReference type="ARBA" id="ARBA00023002"/>
    </source>
</evidence>
<dbReference type="Gene3D" id="1.20.140.10">
    <property type="entry name" value="Butyryl-CoA Dehydrogenase, subunit A, domain 3"/>
    <property type="match status" value="1"/>
</dbReference>
<organism evidence="3 4">
    <name type="scientific">Caballeronia mineralivorans PML1(12)</name>
    <dbReference type="NCBI Taxonomy" id="908627"/>
    <lineage>
        <taxon>Bacteria</taxon>
        <taxon>Pseudomonadati</taxon>
        <taxon>Pseudomonadota</taxon>
        <taxon>Betaproteobacteria</taxon>
        <taxon>Burkholderiales</taxon>
        <taxon>Burkholderiaceae</taxon>
        <taxon>Caballeronia</taxon>
    </lineage>
</organism>
<dbReference type="InterPro" id="IPR013107">
    <property type="entry name" value="Acyl-CoA_DH_C"/>
</dbReference>
<dbReference type="PANTHER" id="PTHR43884:SF25">
    <property type="entry name" value="ACYL-COA DEHYDROGENASE YDBM-RELATED"/>
    <property type="match status" value="1"/>
</dbReference>
<dbReference type="Gene3D" id="1.10.540.10">
    <property type="entry name" value="Acyl-CoA dehydrogenase/oxidase, N-terminal domain"/>
    <property type="match status" value="1"/>
</dbReference>
<sequence>MPVSQPVQVKAPATSRAPLLSDALLSRIGERAAAYDLENRFFTEDLDDLQRAGFLHAAVPVALGGLGLTLPELLHEQVRLAYRAPATALALNMHQYWIGAALHLLRKGDTSAQWILEEASAGKVFAAGHGEPGNDLGLAHSFVTATPLPDGSYRFDGRKVLTSLAPAWDWLGVHGLDNSDPAHPKIVHAFIRRESPGHRTVQTWDALGLRATRSDDTYLEGAIAAREHVTRVLPAGIPNDPFVDGILGAVLPGLGAVYFGIAKRAFDLAVSAARSRTSAALQGQTYAHKPFTQAAVAEAAIELDSIEALIERVAAQWWEGYADDEPWIAKLLAAKQHAVDGALRVVNLSLKIAGAASLSRRNELERLYRDVRAGAFHPPNADASHELIGQAYLGVLGEV</sequence>
<keyword evidence="4" id="KW-1185">Reference proteome</keyword>
<dbReference type="SUPFAM" id="SSF56645">
    <property type="entry name" value="Acyl-CoA dehydrogenase NM domain-like"/>
    <property type="match status" value="1"/>
</dbReference>
<evidence type="ECO:0000313" key="4">
    <source>
        <dbReference type="Proteomes" id="UP000035963"/>
    </source>
</evidence>
<dbReference type="AlphaFoldDB" id="A0A0J1CY29"/>
<name>A0A0J1CY29_9BURK</name>
<protein>
    <submittedName>
        <fullName evidence="3">Acyl-CoA dehydrogenase</fullName>
    </submittedName>
</protein>
<dbReference type="InterPro" id="IPR009100">
    <property type="entry name" value="AcylCoA_DH/oxidase_NM_dom_sf"/>
</dbReference>
<dbReference type="PATRIC" id="fig|908627.4.peg.3516"/>
<dbReference type="EMBL" id="AEJF01000096">
    <property type="protein sequence ID" value="KLU25256.1"/>
    <property type="molecule type" value="Genomic_DNA"/>
</dbReference>
<keyword evidence="1" id="KW-0560">Oxidoreductase</keyword>
<dbReference type="Gene3D" id="2.40.110.10">
    <property type="entry name" value="Butyryl-CoA Dehydrogenase, subunit A, domain 2"/>
    <property type="match status" value="1"/>
</dbReference>
<dbReference type="InterPro" id="IPR046373">
    <property type="entry name" value="Acyl-CoA_Oxase/DH_mid-dom_sf"/>
</dbReference>